<feature type="transmembrane region" description="Helical" evidence="7">
    <location>
        <begin position="359"/>
        <end position="387"/>
    </location>
</feature>
<feature type="transmembrane region" description="Helical" evidence="7">
    <location>
        <begin position="49"/>
        <end position="68"/>
    </location>
</feature>
<evidence type="ECO:0000259" key="8">
    <source>
        <dbReference type="Pfam" id="PF06808"/>
    </source>
</evidence>
<proteinExistence type="inferred from homology"/>
<dbReference type="PIRSF" id="PIRSF006066">
    <property type="entry name" value="HI0050"/>
    <property type="match status" value="1"/>
</dbReference>
<evidence type="ECO:0000256" key="6">
    <source>
        <dbReference type="ARBA" id="ARBA00023136"/>
    </source>
</evidence>
<dbReference type="Proteomes" id="UP001380822">
    <property type="component" value="Unassembled WGS sequence"/>
</dbReference>
<evidence type="ECO:0000256" key="7">
    <source>
        <dbReference type="RuleBase" id="RU369079"/>
    </source>
</evidence>
<evidence type="ECO:0000256" key="5">
    <source>
        <dbReference type="ARBA" id="ARBA00022989"/>
    </source>
</evidence>
<organism evidence="9 10">
    <name type="scientific">Pannonibacter anstelovis</name>
    <dbReference type="NCBI Taxonomy" id="3121537"/>
    <lineage>
        <taxon>Bacteria</taxon>
        <taxon>Pseudomonadati</taxon>
        <taxon>Pseudomonadota</taxon>
        <taxon>Alphaproteobacteria</taxon>
        <taxon>Hyphomicrobiales</taxon>
        <taxon>Stappiaceae</taxon>
        <taxon>Pannonibacter</taxon>
    </lineage>
</organism>
<dbReference type="RefSeq" id="WP_334249742.1">
    <property type="nucleotide sequence ID" value="NZ_JBAKBE010000001.1"/>
</dbReference>
<dbReference type="EMBL" id="JBAKBE010000001">
    <property type="protein sequence ID" value="MEH0094885.1"/>
    <property type="molecule type" value="Genomic_DNA"/>
</dbReference>
<feature type="transmembrane region" description="Helical" evidence="7">
    <location>
        <begin position="215"/>
        <end position="237"/>
    </location>
</feature>
<dbReference type="NCBIfam" id="TIGR00786">
    <property type="entry name" value="dctM"/>
    <property type="match status" value="1"/>
</dbReference>
<sequence length="431" mass="45565">MTLAFIVCLGVLLALAALGAPIALSMIVSSIVYVAMRGQDLALPAEQLIQGIYDSYVILAVPLFIVAANIMNAGTVSERLLGFVVAIVGRFRGGLGHVNVVASLIFAGMSGSAVADAAGIGKLIINMMREGGRYTAGYAAAITAASSTIGPIIPPSIPMVLYALVSDQSIGYLFLGGVVPGLIMGLVLMVMNARIARIRNFKLEEPVPARDIPRLTLNAFPALMMPVILLVGIYGGMTTPTEAAALAALYALFLSVVFYRALSFRAFWDIMRVSASQSASVGVVIGGALIFNYIVASENIPAHMQAFAGSLDISPLMFLLMINVLLLLLGCLLDASTLILVIIPLFLPACRELGIDLVHFGVVAIVNCMIGLITPPYGIVLFVINAVTGIALRDMIREIWPFLGALLAALLALILFPDLVLWLPRMFGYAG</sequence>
<keyword evidence="3 7" id="KW-0997">Cell inner membrane</keyword>
<comment type="caution">
    <text evidence="9">The sequence shown here is derived from an EMBL/GenBank/DDBJ whole genome shotgun (WGS) entry which is preliminary data.</text>
</comment>
<dbReference type="InterPro" id="IPR010656">
    <property type="entry name" value="DctM"/>
</dbReference>
<dbReference type="PANTHER" id="PTHR33362">
    <property type="entry name" value="SIALIC ACID TRAP TRANSPORTER PERMEASE PROTEIN SIAT-RELATED"/>
    <property type="match status" value="1"/>
</dbReference>
<evidence type="ECO:0000256" key="1">
    <source>
        <dbReference type="ARBA" id="ARBA00004429"/>
    </source>
</evidence>
<evidence type="ECO:0000313" key="9">
    <source>
        <dbReference type="EMBL" id="MEH0094885.1"/>
    </source>
</evidence>
<evidence type="ECO:0000256" key="3">
    <source>
        <dbReference type="ARBA" id="ARBA00022519"/>
    </source>
</evidence>
<feature type="transmembrane region" description="Helical" evidence="7">
    <location>
        <begin position="104"/>
        <end position="125"/>
    </location>
</feature>
<keyword evidence="7" id="KW-0813">Transport</keyword>
<keyword evidence="4 7" id="KW-0812">Transmembrane</keyword>
<protein>
    <recommendedName>
        <fullName evidence="7">TRAP transporter large permease protein</fullName>
    </recommendedName>
</protein>
<comment type="caution">
    <text evidence="7">Lacks conserved residue(s) required for the propagation of feature annotation.</text>
</comment>
<keyword evidence="5 7" id="KW-1133">Transmembrane helix</keyword>
<keyword evidence="10" id="KW-1185">Reference proteome</keyword>
<keyword evidence="6 7" id="KW-0472">Membrane</keyword>
<evidence type="ECO:0000313" key="10">
    <source>
        <dbReference type="Proteomes" id="UP001380822"/>
    </source>
</evidence>
<dbReference type="InterPro" id="IPR004681">
    <property type="entry name" value="TRAP_DctM"/>
</dbReference>
<gene>
    <name evidence="9" type="ORF">V6L76_01390</name>
</gene>
<feature type="transmembrane region" description="Helical" evidence="7">
    <location>
        <begin position="137"/>
        <end position="164"/>
    </location>
</feature>
<comment type="subcellular location">
    <subcellularLocation>
        <location evidence="1 7">Cell inner membrane</location>
        <topology evidence="1 7">Multi-pass membrane protein</topology>
    </subcellularLocation>
</comment>
<comment type="subunit">
    <text evidence="7">The complex comprises the extracytoplasmic solute receptor protein and the two transmembrane proteins.</text>
</comment>
<feature type="transmembrane region" description="Helical" evidence="7">
    <location>
        <begin position="274"/>
        <end position="296"/>
    </location>
</feature>
<feature type="domain" description="TRAP C4-dicarboxylate transport system permease DctM subunit" evidence="8">
    <location>
        <begin position="9"/>
        <end position="418"/>
    </location>
</feature>
<feature type="transmembrane region" description="Helical" evidence="7">
    <location>
        <begin position="170"/>
        <end position="195"/>
    </location>
</feature>
<comment type="function">
    <text evidence="7">Part of the tripartite ATP-independent periplasmic (TRAP) transport system.</text>
</comment>
<feature type="transmembrane region" description="Helical" evidence="7">
    <location>
        <begin position="316"/>
        <end position="347"/>
    </location>
</feature>
<feature type="transmembrane region" description="Helical" evidence="7">
    <location>
        <begin position="243"/>
        <end position="262"/>
    </location>
</feature>
<accession>A0ABU7ZI09</accession>
<evidence type="ECO:0000256" key="4">
    <source>
        <dbReference type="ARBA" id="ARBA00022692"/>
    </source>
</evidence>
<evidence type="ECO:0000256" key="2">
    <source>
        <dbReference type="ARBA" id="ARBA00022475"/>
    </source>
</evidence>
<name>A0ABU7ZI09_9HYPH</name>
<dbReference type="Pfam" id="PF06808">
    <property type="entry name" value="DctM"/>
    <property type="match status" value="1"/>
</dbReference>
<feature type="transmembrane region" description="Helical" evidence="7">
    <location>
        <begin position="399"/>
        <end position="423"/>
    </location>
</feature>
<reference evidence="9 10" key="1">
    <citation type="submission" date="2024-02" db="EMBL/GenBank/DDBJ databases">
        <title>A new putative Pannonibacter species isolated from two cases of bloodstream infections in paediatric patients.</title>
        <authorList>
            <person name="Castellana S."/>
            <person name="De Laurentiis V."/>
            <person name="Grassi M."/>
            <person name="De Leonardis F."/>
            <person name="Mosca A."/>
            <person name="De Carlo C."/>
            <person name="Sparapano E."/>
            <person name="Ronga L."/>
            <person name="Santacroce L."/>
            <person name="Chironna M."/>
            <person name="De Robertis A."/>
            <person name="Bianco A."/>
            <person name="Del Sambro L."/>
            <person name="Capozzi L."/>
            <person name="Parisi A."/>
        </authorList>
    </citation>
    <scope>NUCLEOTIDE SEQUENCE [LARGE SCALE GENOMIC DNA]</scope>
    <source>
        <strain evidence="9 10">Pt2</strain>
    </source>
</reference>
<comment type="similarity">
    <text evidence="7">Belongs to the TRAP transporter large permease family.</text>
</comment>
<keyword evidence="2" id="KW-1003">Cell membrane</keyword>